<dbReference type="Proteomes" id="UP000827721">
    <property type="component" value="Unassembled WGS sequence"/>
</dbReference>
<evidence type="ECO:0008006" key="3">
    <source>
        <dbReference type="Google" id="ProtNLM"/>
    </source>
</evidence>
<reference evidence="1 2" key="1">
    <citation type="submission" date="2021-02" db="EMBL/GenBank/DDBJ databases">
        <title>Plant Genome Project.</title>
        <authorList>
            <person name="Zhang R.-G."/>
        </authorList>
    </citation>
    <scope>NUCLEOTIDE SEQUENCE [LARGE SCALE GENOMIC DNA]</scope>
    <source>
        <tissue evidence="1">Leaves</tissue>
    </source>
</reference>
<dbReference type="SUPFAM" id="SSF118359">
    <property type="entry name" value="Expressed protein At2g23090/F21P24.15"/>
    <property type="match status" value="1"/>
</dbReference>
<sequence>MGGGKGQKARMASEKNMEKQRAVKGLLLLSEARFESNKKAMNIQLKFRLNAGHSLFQIVGSITVHYE</sequence>
<dbReference type="Gene3D" id="4.10.1050.10">
    <property type="entry name" value="At2g23090-like"/>
    <property type="match status" value="1"/>
</dbReference>
<keyword evidence="2" id="KW-1185">Reference proteome</keyword>
<organism evidence="1 2">
    <name type="scientific">Xanthoceras sorbifolium</name>
    <dbReference type="NCBI Taxonomy" id="99658"/>
    <lineage>
        <taxon>Eukaryota</taxon>
        <taxon>Viridiplantae</taxon>
        <taxon>Streptophyta</taxon>
        <taxon>Embryophyta</taxon>
        <taxon>Tracheophyta</taxon>
        <taxon>Spermatophyta</taxon>
        <taxon>Magnoliopsida</taxon>
        <taxon>eudicotyledons</taxon>
        <taxon>Gunneridae</taxon>
        <taxon>Pentapetalae</taxon>
        <taxon>rosids</taxon>
        <taxon>malvids</taxon>
        <taxon>Sapindales</taxon>
        <taxon>Sapindaceae</taxon>
        <taxon>Xanthoceroideae</taxon>
        <taxon>Xanthoceras</taxon>
    </lineage>
</organism>
<gene>
    <name evidence="1" type="ORF">JRO89_XS02G0094500</name>
</gene>
<dbReference type="EMBL" id="JAFEMO010000002">
    <property type="protein sequence ID" value="KAH7575381.1"/>
    <property type="molecule type" value="Genomic_DNA"/>
</dbReference>
<comment type="caution">
    <text evidence="1">The sequence shown here is derived from an EMBL/GenBank/DDBJ whole genome shotgun (WGS) entry which is preliminary data.</text>
</comment>
<evidence type="ECO:0000313" key="1">
    <source>
        <dbReference type="EMBL" id="KAH7575381.1"/>
    </source>
</evidence>
<evidence type="ECO:0000313" key="2">
    <source>
        <dbReference type="Proteomes" id="UP000827721"/>
    </source>
</evidence>
<name>A0ABQ8IFQ1_9ROSI</name>
<proteinExistence type="predicted"/>
<protein>
    <recommendedName>
        <fullName evidence="3">Small EDRK-rich factor-like N-terminal domain-containing protein</fullName>
    </recommendedName>
</protein>
<dbReference type="InterPro" id="IPR026939">
    <property type="entry name" value="ZNF706/At2g23090_sf"/>
</dbReference>
<accession>A0ABQ8IFQ1</accession>